<evidence type="ECO:0000256" key="1">
    <source>
        <dbReference type="ARBA" id="ARBA00001107"/>
    </source>
</evidence>
<dbReference type="InterPro" id="IPR005849">
    <property type="entry name" value="GalP_Utransf_N"/>
</dbReference>
<dbReference type="Pfam" id="PF01087">
    <property type="entry name" value="GalP_UDP_transf"/>
    <property type="match status" value="1"/>
</dbReference>
<keyword evidence="12" id="KW-1185">Reference proteome</keyword>
<keyword evidence="6 8" id="KW-0299">Galactose metabolism</keyword>
<evidence type="ECO:0000256" key="2">
    <source>
        <dbReference type="ARBA" id="ARBA00004947"/>
    </source>
</evidence>
<dbReference type="HAMAP" id="MF_00571">
    <property type="entry name" value="GalP_UDP_trans"/>
    <property type="match status" value="1"/>
</dbReference>
<dbReference type="PANTHER" id="PTHR39191:SF1">
    <property type="entry name" value="DUF4922 DOMAIN-CONTAINING PROTEIN"/>
    <property type="match status" value="1"/>
</dbReference>
<comment type="subcellular location">
    <subcellularLocation>
        <location evidence="8">Cytoplasm</location>
    </subcellularLocation>
</comment>
<evidence type="ECO:0000256" key="8">
    <source>
        <dbReference type="HAMAP-Rule" id="MF_00571"/>
    </source>
</evidence>
<dbReference type="RefSeq" id="WP_242165604.1">
    <property type="nucleotide sequence ID" value="NZ_JAJMLW010000003.1"/>
</dbReference>
<evidence type="ECO:0000256" key="4">
    <source>
        <dbReference type="ARBA" id="ARBA00022679"/>
    </source>
</evidence>
<dbReference type="GO" id="GO:0016779">
    <property type="term" value="F:nucleotidyltransferase activity"/>
    <property type="evidence" value="ECO:0007669"/>
    <property type="project" value="UniProtKB-KW"/>
</dbReference>
<evidence type="ECO:0000256" key="7">
    <source>
        <dbReference type="ARBA" id="ARBA00023277"/>
    </source>
</evidence>
<dbReference type="PANTHER" id="PTHR39191">
    <property type="entry name" value="GALACTOSE-1-PHOSPHATE URIDYLYLTRANSFERASE"/>
    <property type="match status" value="1"/>
</dbReference>
<dbReference type="EMBL" id="JAJMLW010000003">
    <property type="protein sequence ID" value="MCI2242388.1"/>
    <property type="molecule type" value="Genomic_DNA"/>
</dbReference>
<evidence type="ECO:0000256" key="6">
    <source>
        <dbReference type="ARBA" id="ARBA00023144"/>
    </source>
</evidence>
<gene>
    <name evidence="8" type="primary">galT</name>
    <name evidence="11" type="ORF">LPT13_08500</name>
</gene>
<sequence>MVPASAAGPAESAAGAPASAGGRVADDAAIPPPARVRARFAALEAAEGAEAAVRWLYEAERACGYIREEAVARNVCWESAAPCGMLELTINRAKPEKDPRAIAAAYEAERAAAPGPAPAAREPRCDLCWENEGWPGSSAHPAKPGLRIVPVELGGEPWGLQFSPYAYFPEHCIVLAAEHRTMRVDAAAVARLLDFADRFPFYFVGSNAGLPVVGGSILCHDHYQGGRHVFPLMKAPVEQELALDGLPGVRAGVVRWPASVLRLAASDRAPLLAAAARVMAAWERFDDEAAGILARTDAPHNAVSPILRRLAPSAGWAGAGFPAEPGASGAADAAADAVDAPIYVLDLVLRNNRATPGRPFGLFHPDESLFHIKKENIGLIEVMGRAILPGRLARELPVVQRALWDAAAAGEAPDALRARLAADPLAAPHAPWAADVLARRRADLRAEAVAPGASASTGVAASAPAEAAASDAPAADLLAPVLRDEVAQVFHQVLQATAVFKPDAAGRAARARLLAALGARPARP</sequence>
<evidence type="ECO:0000313" key="12">
    <source>
        <dbReference type="Proteomes" id="UP001430755"/>
    </source>
</evidence>
<comment type="similarity">
    <text evidence="8">Belongs to the galactose-1-phosphate uridylyltransferase type 2 family.</text>
</comment>
<reference evidence="11" key="1">
    <citation type="submission" date="2021-11" db="EMBL/GenBank/DDBJ databases">
        <title>A Novel Adlercreutzia Species, isolated from a Allomyrina dichotoma larva feces.</title>
        <authorList>
            <person name="Suh M.K."/>
        </authorList>
    </citation>
    <scope>NUCLEOTIDE SEQUENCE</scope>
    <source>
        <strain evidence="11">JBNU-10</strain>
    </source>
</reference>
<evidence type="ECO:0000256" key="3">
    <source>
        <dbReference type="ARBA" id="ARBA00022490"/>
    </source>
</evidence>
<dbReference type="EC" id="2.7.7.12" evidence="8"/>
<comment type="pathway">
    <text evidence="2 8">Carbohydrate metabolism; galactose metabolism.</text>
</comment>
<feature type="domain" description="Galactose-1-phosphate uridyl transferase N-terminal" evidence="10">
    <location>
        <begin position="29"/>
        <end position="180"/>
    </location>
</feature>
<protein>
    <recommendedName>
        <fullName evidence="8">Galactose-1-phosphate uridylyltransferase</fullName>
        <shortName evidence="8">Gal-1-P uridylyltransferase</shortName>
        <ecNumber evidence="8">2.7.7.12</ecNumber>
    </recommendedName>
    <alternativeName>
        <fullName evidence="8">UDP-glucose--hexose-1-phosphate uridylyltransferase</fullName>
    </alternativeName>
</protein>
<keyword evidence="7 8" id="KW-0119">Carbohydrate metabolism</keyword>
<feature type="region of interest" description="Disordered" evidence="9">
    <location>
        <begin position="1"/>
        <end position="26"/>
    </location>
</feature>
<evidence type="ECO:0000259" key="10">
    <source>
        <dbReference type="Pfam" id="PF01087"/>
    </source>
</evidence>
<accession>A0ABS9WHN6</accession>
<evidence type="ECO:0000256" key="9">
    <source>
        <dbReference type="SAM" id="MobiDB-lite"/>
    </source>
</evidence>
<proteinExistence type="inferred from homology"/>
<comment type="catalytic activity">
    <reaction evidence="1 8">
        <text>alpha-D-galactose 1-phosphate + UDP-alpha-D-glucose = alpha-D-glucose 1-phosphate + UDP-alpha-D-galactose</text>
        <dbReference type="Rhea" id="RHEA:13989"/>
        <dbReference type="ChEBI" id="CHEBI:58336"/>
        <dbReference type="ChEBI" id="CHEBI:58601"/>
        <dbReference type="ChEBI" id="CHEBI:58885"/>
        <dbReference type="ChEBI" id="CHEBI:66914"/>
        <dbReference type="EC" id="2.7.7.12"/>
    </reaction>
</comment>
<keyword evidence="5 8" id="KW-0548">Nucleotidyltransferase</keyword>
<dbReference type="Proteomes" id="UP001430755">
    <property type="component" value="Unassembled WGS sequence"/>
</dbReference>
<dbReference type="InterPro" id="IPR000766">
    <property type="entry name" value="GalP_uridyl_Trfase_II"/>
</dbReference>
<evidence type="ECO:0000313" key="11">
    <source>
        <dbReference type="EMBL" id="MCI2242388.1"/>
    </source>
</evidence>
<keyword evidence="4 8" id="KW-0808">Transferase</keyword>
<organism evidence="11 12">
    <name type="scientific">Adlercreutzia faecimuris</name>
    <dbReference type="NCBI Taxonomy" id="2897341"/>
    <lineage>
        <taxon>Bacteria</taxon>
        <taxon>Bacillati</taxon>
        <taxon>Actinomycetota</taxon>
        <taxon>Coriobacteriia</taxon>
        <taxon>Eggerthellales</taxon>
        <taxon>Eggerthellaceae</taxon>
        <taxon>Adlercreutzia</taxon>
    </lineage>
</organism>
<keyword evidence="3 8" id="KW-0963">Cytoplasm</keyword>
<comment type="caution">
    <text evidence="11">The sequence shown here is derived from an EMBL/GenBank/DDBJ whole genome shotgun (WGS) entry which is preliminary data.</text>
</comment>
<evidence type="ECO:0000256" key="5">
    <source>
        <dbReference type="ARBA" id="ARBA00022695"/>
    </source>
</evidence>
<name>A0ABS9WHN6_9ACTN</name>